<gene>
    <name evidence="1" type="ORF">SAMN05421823_104181</name>
</gene>
<dbReference type="EMBL" id="FNFO01000004">
    <property type="protein sequence ID" value="SDL02868.1"/>
    <property type="molecule type" value="Genomic_DNA"/>
</dbReference>
<keyword evidence="2" id="KW-1185">Reference proteome</keyword>
<name>A0A1G9GQG3_9BACT</name>
<dbReference type="Proteomes" id="UP000198510">
    <property type="component" value="Unassembled WGS sequence"/>
</dbReference>
<organism evidence="1 2">
    <name type="scientific">Catalinimonas alkaloidigena</name>
    <dbReference type="NCBI Taxonomy" id="1075417"/>
    <lineage>
        <taxon>Bacteria</taxon>
        <taxon>Pseudomonadati</taxon>
        <taxon>Bacteroidota</taxon>
        <taxon>Cytophagia</taxon>
        <taxon>Cytophagales</taxon>
        <taxon>Catalimonadaceae</taxon>
        <taxon>Catalinimonas</taxon>
    </lineage>
</organism>
<sequence length="327" mass="38192">MPHTLARVSVLVAVLTVLLTGCYGLYPPPEKPLSPVPIIPHQKDVKVFAKGDTLADSLYLPMYELAVPDYAGAMPLEDFEYLAQSYGLDAVINVSNRPLRGSTRYLYSSSMLYGLGIIYYDSLDYVRWFVKDKWTYKLPERDGTSAQEDSAQVPARLVYRAHFDYRSEERPPREGEPNEDYVRYVRNYSADFLINAIENWRFKLSASTNQLVKRRYYQNGEKVLTAAFTYDRKGRIGQIDLQHHQKEPDQETIELIYDSTDRVIEKNITVDGELTGREFLYYDNLNRVDLTKYYQRQGEDLVLYLQTEYDYYEPIDFYPDSLQVENR</sequence>
<reference evidence="1 2" key="1">
    <citation type="submission" date="2016-10" db="EMBL/GenBank/DDBJ databases">
        <authorList>
            <person name="de Groot N.N."/>
        </authorList>
    </citation>
    <scope>NUCLEOTIDE SEQUENCE [LARGE SCALE GENOMIC DNA]</scope>
    <source>
        <strain evidence="1 2">DSM 25186</strain>
    </source>
</reference>
<dbReference type="PROSITE" id="PS51257">
    <property type="entry name" value="PROKAR_LIPOPROTEIN"/>
    <property type="match status" value="1"/>
</dbReference>
<dbReference type="RefSeq" id="WP_089682068.1">
    <property type="nucleotide sequence ID" value="NZ_FNFO01000004.1"/>
</dbReference>
<dbReference type="AlphaFoldDB" id="A0A1G9GQG3"/>
<accession>A0A1G9GQG3</accession>
<proteinExistence type="predicted"/>
<evidence type="ECO:0000313" key="1">
    <source>
        <dbReference type="EMBL" id="SDL02868.1"/>
    </source>
</evidence>
<protein>
    <submittedName>
        <fullName evidence="1">Uncharacterized protein</fullName>
    </submittedName>
</protein>
<dbReference type="STRING" id="1075417.SAMN05421823_104181"/>
<evidence type="ECO:0000313" key="2">
    <source>
        <dbReference type="Proteomes" id="UP000198510"/>
    </source>
</evidence>